<evidence type="ECO:0000313" key="1">
    <source>
        <dbReference type="EMBL" id="MPM40598.1"/>
    </source>
</evidence>
<sequence length="101" mass="11596">MFKRGDFCFLHVDHLCKPNFAQVKRGNLSQFLGDLGVKLFQFIELLSDLASYFLDSILQVIYSLMFGVQVLLIGVEEIPLLFCFFDGVLRCKKQIVELSDL</sequence>
<organism evidence="1">
    <name type="scientific">bioreactor metagenome</name>
    <dbReference type="NCBI Taxonomy" id="1076179"/>
    <lineage>
        <taxon>unclassified sequences</taxon>
        <taxon>metagenomes</taxon>
        <taxon>ecological metagenomes</taxon>
    </lineage>
</organism>
<gene>
    <name evidence="1" type="ORF">SDC9_87242</name>
</gene>
<accession>A0A644ZJU8</accession>
<comment type="caution">
    <text evidence="1">The sequence shown here is derived from an EMBL/GenBank/DDBJ whole genome shotgun (WGS) entry which is preliminary data.</text>
</comment>
<protein>
    <submittedName>
        <fullName evidence="1">Uncharacterized protein</fullName>
    </submittedName>
</protein>
<name>A0A644ZJU8_9ZZZZ</name>
<dbReference type="EMBL" id="VSSQ01009058">
    <property type="protein sequence ID" value="MPM40598.1"/>
    <property type="molecule type" value="Genomic_DNA"/>
</dbReference>
<reference evidence="1" key="1">
    <citation type="submission" date="2019-08" db="EMBL/GenBank/DDBJ databases">
        <authorList>
            <person name="Kucharzyk K."/>
            <person name="Murdoch R.W."/>
            <person name="Higgins S."/>
            <person name="Loffler F."/>
        </authorList>
    </citation>
    <scope>NUCLEOTIDE SEQUENCE</scope>
</reference>
<proteinExistence type="predicted"/>
<dbReference type="AlphaFoldDB" id="A0A644ZJU8"/>